<dbReference type="STRING" id="292462.AWC05_27970"/>
<evidence type="ECO:0000256" key="1">
    <source>
        <dbReference type="ARBA" id="ARBA00004370"/>
    </source>
</evidence>
<proteinExistence type="predicted"/>
<keyword evidence="4" id="KW-0812">Transmembrane</keyword>
<organism evidence="5 6">
    <name type="scientific">Mycobacterium florentinum</name>
    <dbReference type="NCBI Taxonomy" id="292462"/>
    <lineage>
        <taxon>Bacteria</taxon>
        <taxon>Bacillati</taxon>
        <taxon>Actinomycetota</taxon>
        <taxon>Actinomycetes</taxon>
        <taxon>Mycobacteriales</taxon>
        <taxon>Mycobacteriaceae</taxon>
        <taxon>Mycobacterium</taxon>
        <taxon>Mycobacterium simiae complex</taxon>
    </lineage>
</organism>
<keyword evidence="2 4" id="KW-0472">Membrane</keyword>
<evidence type="ECO:0000256" key="2">
    <source>
        <dbReference type="ARBA" id="ARBA00023136"/>
    </source>
</evidence>
<evidence type="ECO:0000313" key="5">
    <source>
        <dbReference type="EMBL" id="ORV51394.1"/>
    </source>
</evidence>
<evidence type="ECO:0008006" key="7">
    <source>
        <dbReference type="Google" id="ProtNLM"/>
    </source>
</evidence>
<protein>
    <recommendedName>
        <fullName evidence="7">Mce protein</fullName>
    </recommendedName>
</protein>
<feature type="region of interest" description="Disordered" evidence="3">
    <location>
        <begin position="38"/>
        <end position="145"/>
    </location>
</feature>
<name>A0A1X1U3G9_MYCFL</name>
<dbReference type="PANTHER" id="PTHR37042:SF4">
    <property type="entry name" value="OUTER MEMBRANE PROTEIN RV1973"/>
    <property type="match status" value="1"/>
</dbReference>
<comment type="caution">
    <text evidence="5">The sequence shown here is derived from an EMBL/GenBank/DDBJ whole genome shotgun (WGS) entry which is preliminary data.</text>
</comment>
<dbReference type="AlphaFoldDB" id="A0A1X1U3G9"/>
<comment type="subcellular location">
    <subcellularLocation>
        <location evidence="1">Membrane</location>
    </subcellularLocation>
</comment>
<accession>A0A1X1U3G9</accession>
<evidence type="ECO:0000313" key="6">
    <source>
        <dbReference type="Proteomes" id="UP000193010"/>
    </source>
</evidence>
<dbReference type="EMBL" id="LQOV01000018">
    <property type="protein sequence ID" value="ORV51394.1"/>
    <property type="molecule type" value="Genomic_DNA"/>
</dbReference>
<reference evidence="5 6" key="1">
    <citation type="submission" date="2016-01" db="EMBL/GenBank/DDBJ databases">
        <title>The new phylogeny of the genus Mycobacterium.</title>
        <authorList>
            <person name="Tarcisio F."/>
            <person name="Conor M."/>
            <person name="Antonella G."/>
            <person name="Elisabetta G."/>
            <person name="Giulia F.S."/>
            <person name="Sara T."/>
            <person name="Anna F."/>
            <person name="Clotilde B."/>
            <person name="Roberto B."/>
            <person name="Veronica D.S."/>
            <person name="Fabio R."/>
            <person name="Monica P."/>
            <person name="Olivier J."/>
            <person name="Enrico T."/>
            <person name="Nicola S."/>
        </authorList>
    </citation>
    <scope>NUCLEOTIDE SEQUENCE [LARGE SCALE GENOMIC DNA]</scope>
    <source>
        <strain evidence="5 6">DSM 44852</strain>
    </source>
</reference>
<keyword evidence="6" id="KW-1185">Reference proteome</keyword>
<feature type="compositionally biased region" description="Acidic residues" evidence="3">
    <location>
        <begin position="58"/>
        <end position="138"/>
    </location>
</feature>
<feature type="transmembrane region" description="Helical" evidence="4">
    <location>
        <begin position="154"/>
        <end position="176"/>
    </location>
</feature>
<sequence>MADAKDPPQNSATSKADTLALIAEAEAEAAEAEALAAAARARARAARLRREVQAQAETDAEAETADTAETAEEVSDADEDATETVEATTDEDDTDTDTDDGTDEDVTDADEAETEEEDSDATPEDDSDATPEDAESESESAGSRRRLRLPSLSLLWKVAAVILICAFVGASGYMMWQRHEITERKERIAKFTAGARQGVVNITSLDFNRAKQDVQRVIDSSTGQFRDDFQQRAKDFTTVVEQSKVVTEGTVTAAAVQSIDGNSALVLVAATSRITNAAGAKDEPRRWRLRVTVTEDGGQYKVSKLEFIP</sequence>
<evidence type="ECO:0000256" key="4">
    <source>
        <dbReference type="SAM" id="Phobius"/>
    </source>
</evidence>
<keyword evidence="4" id="KW-1133">Transmembrane helix</keyword>
<dbReference type="OrthoDB" id="4774723at2"/>
<evidence type="ECO:0000256" key="3">
    <source>
        <dbReference type="SAM" id="MobiDB-lite"/>
    </source>
</evidence>
<dbReference type="GO" id="GO:0016020">
    <property type="term" value="C:membrane"/>
    <property type="evidence" value="ECO:0007669"/>
    <property type="project" value="UniProtKB-SubCell"/>
</dbReference>
<dbReference type="RefSeq" id="WP_085223817.1">
    <property type="nucleotide sequence ID" value="NZ_AP022576.1"/>
</dbReference>
<gene>
    <name evidence="5" type="ORF">AWC05_27970</name>
</gene>
<dbReference type="Proteomes" id="UP000193010">
    <property type="component" value="Unassembled WGS sequence"/>
</dbReference>
<dbReference type="PANTHER" id="PTHR37042">
    <property type="entry name" value="OUTER MEMBRANE PROTEIN RV1973"/>
    <property type="match status" value="1"/>
</dbReference>